<dbReference type="GO" id="GO:0016020">
    <property type="term" value="C:membrane"/>
    <property type="evidence" value="ECO:0007669"/>
    <property type="project" value="UniProtKB-SubCell"/>
</dbReference>
<keyword evidence="15" id="KW-1185">Reference proteome</keyword>
<evidence type="ECO:0000256" key="6">
    <source>
        <dbReference type="ARBA" id="ARBA00022692"/>
    </source>
</evidence>
<keyword evidence="7 13" id="KW-0479">Metal-binding</keyword>
<dbReference type="InterPro" id="IPR036396">
    <property type="entry name" value="Cyt_P450_sf"/>
</dbReference>
<dbReference type="Proteomes" id="UP000054270">
    <property type="component" value="Unassembled WGS sequence"/>
</dbReference>
<evidence type="ECO:0000256" key="5">
    <source>
        <dbReference type="ARBA" id="ARBA00022617"/>
    </source>
</evidence>
<dbReference type="OrthoDB" id="1470350at2759"/>
<dbReference type="InterPro" id="IPR002403">
    <property type="entry name" value="Cyt_P450_E_grp-IV"/>
</dbReference>
<evidence type="ECO:0000256" key="1">
    <source>
        <dbReference type="ARBA" id="ARBA00001971"/>
    </source>
</evidence>
<keyword evidence="12" id="KW-0472">Membrane</keyword>
<dbReference type="GO" id="GO:0016705">
    <property type="term" value="F:oxidoreductase activity, acting on paired donors, with incorporation or reduction of molecular oxygen"/>
    <property type="evidence" value="ECO:0007669"/>
    <property type="project" value="InterPro"/>
</dbReference>
<comment type="pathway">
    <text evidence="3">Secondary metabolite biosynthesis; terpenoid biosynthesis.</text>
</comment>
<dbReference type="PRINTS" id="PR00385">
    <property type="entry name" value="P450"/>
</dbReference>
<comment type="similarity">
    <text evidence="4">Belongs to the cytochrome P450 family.</text>
</comment>
<proteinExistence type="inferred from homology"/>
<sequence>MSLSLSILGLTFFVYIYRLYRRLTRTPLSDLPGPEPKTFVAGNLHQFLHGQAGEIDLQWQAEYGDVVKFKGPFGQDILLISDPKAVQYFYHTSGYTFPKPADRKEINRLFTGPGILCADEVDHLRHRKIISPAFNFGVIRDYVPVFNYHAAKLTTKWKESIAESPDGQSVLNLCNWYAKTTLDALGIAVFDYDFGSLDNKENRLGKIYSNLCIESFATLSRREITAQAVTSLIPPRILVILLKLIPNPRLDKLHEAYAVGYSVAKEMLEMKTKEFTNGKGTHDIMSLLIRANASSDQASQMSEEEMVAQIITILLAGYDTSGSSLVWASLELARHPEVQTKLRREIRKKALEIQKRGETEFSAVDLESMPYLAAVLKESLRYHAVSYNHYRESAKDTVLPLSKSITTRSGRVINEIVVPKGTKMITSVNGYHRHPDVFGPDADTFNPDRWLNNTTRTEKQVSVGMYGGLLSFAGGVMSCVGWRFAVLEMQAILVELVNNFEFTLTPEAQMVRKEACSLLMVPTIEGHGAQRMLPISVKIAPQDD</sequence>
<protein>
    <recommendedName>
        <fullName evidence="16">Cytochrome P450</fullName>
    </recommendedName>
</protein>
<dbReference type="PANTHER" id="PTHR24305">
    <property type="entry name" value="CYTOCHROME P450"/>
    <property type="match status" value="1"/>
</dbReference>
<reference evidence="15" key="1">
    <citation type="submission" date="2014-04" db="EMBL/GenBank/DDBJ databases">
        <title>Evolutionary Origins and Diversification of the Mycorrhizal Mutualists.</title>
        <authorList>
            <consortium name="DOE Joint Genome Institute"/>
            <consortium name="Mycorrhizal Genomics Consortium"/>
            <person name="Kohler A."/>
            <person name="Kuo A."/>
            <person name="Nagy L.G."/>
            <person name="Floudas D."/>
            <person name="Copeland A."/>
            <person name="Barry K.W."/>
            <person name="Cichocki N."/>
            <person name="Veneault-Fourrey C."/>
            <person name="LaButti K."/>
            <person name="Lindquist E.A."/>
            <person name="Lipzen A."/>
            <person name="Lundell T."/>
            <person name="Morin E."/>
            <person name="Murat C."/>
            <person name="Riley R."/>
            <person name="Ohm R."/>
            <person name="Sun H."/>
            <person name="Tunlid A."/>
            <person name="Henrissat B."/>
            <person name="Grigoriev I.V."/>
            <person name="Hibbett D.S."/>
            <person name="Martin F."/>
        </authorList>
    </citation>
    <scope>NUCLEOTIDE SEQUENCE [LARGE SCALE GENOMIC DNA]</scope>
    <source>
        <strain evidence="15">FD-334 SS-4</strain>
    </source>
</reference>
<evidence type="ECO:0000256" key="2">
    <source>
        <dbReference type="ARBA" id="ARBA00004370"/>
    </source>
</evidence>
<dbReference type="InterPro" id="IPR001128">
    <property type="entry name" value="Cyt_P450"/>
</dbReference>
<dbReference type="CDD" id="cd11069">
    <property type="entry name" value="CYP_FUM15-like"/>
    <property type="match status" value="1"/>
</dbReference>
<dbReference type="GO" id="GO:0005506">
    <property type="term" value="F:iron ion binding"/>
    <property type="evidence" value="ECO:0007669"/>
    <property type="project" value="InterPro"/>
</dbReference>
<dbReference type="SUPFAM" id="SSF48264">
    <property type="entry name" value="Cytochrome P450"/>
    <property type="match status" value="1"/>
</dbReference>
<dbReference type="Gene3D" id="1.10.630.10">
    <property type="entry name" value="Cytochrome P450"/>
    <property type="match status" value="1"/>
</dbReference>
<evidence type="ECO:0000256" key="13">
    <source>
        <dbReference type="PIRSR" id="PIRSR602403-1"/>
    </source>
</evidence>
<keyword evidence="11" id="KW-0503">Monooxygenase</keyword>
<evidence type="ECO:0000256" key="9">
    <source>
        <dbReference type="ARBA" id="ARBA00023002"/>
    </source>
</evidence>
<gene>
    <name evidence="14" type="ORF">HYPSUDRAFT_33137</name>
</gene>
<organism evidence="14 15">
    <name type="scientific">Hypholoma sublateritium (strain FD-334 SS-4)</name>
    <dbReference type="NCBI Taxonomy" id="945553"/>
    <lineage>
        <taxon>Eukaryota</taxon>
        <taxon>Fungi</taxon>
        <taxon>Dikarya</taxon>
        <taxon>Basidiomycota</taxon>
        <taxon>Agaricomycotina</taxon>
        <taxon>Agaricomycetes</taxon>
        <taxon>Agaricomycetidae</taxon>
        <taxon>Agaricales</taxon>
        <taxon>Agaricineae</taxon>
        <taxon>Strophariaceae</taxon>
        <taxon>Hypholoma</taxon>
    </lineage>
</organism>
<feature type="binding site" description="axial binding residue" evidence="13">
    <location>
        <position position="479"/>
    </location>
    <ligand>
        <name>heme</name>
        <dbReference type="ChEBI" id="CHEBI:30413"/>
    </ligand>
    <ligandPart>
        <name>Fe</name>
        <dbReference type="ChEBI" id="CHEBI:18248"/>
    </ligandPart>
</feature>
<keyword evidence="8" id="KW-1133">Transmembrane helix</keyword>
<keyword evidence="6" id="KW-0812">Transmembrane</keyword>
<evidence type="ECO:0000256" key="11">
    <source>
        <dbReference type="ARBA" id="ARBA00023033"/>
    </source>
</evidence>
<evidence type="ECO:0000256" key="10">
    <source>
        <dbReference type="ARBA" id="ARBA00023004"/>
    </source>
</evidence>
<dbReference type="AlphaFoldDB" id="A0A0D2QAW4"/>
<evidence type="ECO:0000256" key="4">
    <source>
        <dbReference type="ARBA" id="ARBA00010617"/>
    </source>
</evidence>
<evidence type="ECO:0000256" key="8">
    <source>
        <dbReference type="ARBA" id="ARBA00022989"/>
    </source>
</evidence>
<evidence type="ECO:0000256" key="12">
    <source>
        <dbReference type="ARBA" id="ARBA00023136"/>
    </source>
</evidence>
<dbReference type="OMA" id="WGHHRET"/>
<keyword evidence="9" id="KW-0560">Oxidoreductase</keyword>
<evidence type="ECO:0000313" key="15">
    <source>
        <dbReference type="Proteomes" id="UP000054270"/>
    </source>
</evidence>
<comment type="subcellular location">
    <subcellularLocation>
        <location evidence="2">Membrane</location>
    </subcellularLocation>
</comment>
<dbReference type="InterPro" id="IPR050121">
    <property type="entry name" value="Cytochrome_P450_monoxygenase"/>
</dbReference>
<dbReference type="STRING" id="945553.A0A0D2QAW4"/>
<dbReference type="Pfam" id="PF00067">
    <property type="entry name" value="p450"/>
    <property type="match status" value="1"/>
</dbReference>
<dbReference type="GO" id="GO:0020037">
    <property type="term" value="F:heme binding"/>
    <property type="evidence" value="ECO:0007669"/>
    <property type="project" value="InterPro"/>
</dbReference>
<accession>A0A0D2QAW4</accession>
<keyword evidence="10 13" id="KW-0408">Iron</keyword>
<evidence type="ECO:0008006" key="16">
    <source>
        <dbReference type="Google" id="ProtNLM"/>
    </source>
</evidence>
<dbReference type="GO" id="GO:0004497">
    <property type="term" value="F:monooxygenase activity"/>
    <property type="evidence" value="ECO:0007669"/>
    <property type="project" value="UniProtKB-KW"/>
</dbReference>
<name>A0A0D2QAW4_HYPSF</name>
<comment type="cofactor">
    <cofactor evidence="1 13">
        <name>heme</name>
        <dbReference type="ChEBI" id="CHEBI:30413"/>
    </cofactor>
</comment>
<evidence type="ECO:0000256" key="7">
    <source>
        <dbReference type="ARBA" id="ARBA00022723"/>
    </source>
</evidence>
<dbReference type="EMBL" id="KN817520">
    <property type="protein sequence ID" value="KJA28785.1"/>
    <property type="molecule type" value="Genomic_DNA"/>
</dbReference>
<evidence type="ECO:0000313" key="14">
    <source>
        <dbReference type="EMBL" id="KJA28785.1"/>
    </source>
</evidence>
<evidence type="ECO:0000256" key="3">
    <source>
        <dbReference type="ARBA" id="ARBA00004721"/>
    </source>
</evidence>
<dbReference type="PANTHER" id="PTHR24305:SF166">
    <property type="entry name" value="CYTOCHROME P450 12A4, MITOCHONDRIAL-RELATED"/>
    <property type="match status" value="1"/>
</dbReference>
<dbReference type="PRINTS" id="PR00465">
    <property type="entry name" value="EP450IV"/>
</dbReference>
<keyword evidence="5 13" id="KW-0349">Heme</keyword>